<keyword evidence="5" id="KW-1185">Reference proteome</keyword>
<evidence type="ECO:0000313" key="4">
    <source>
        <dbReference type="EMBL" id="QNK42047.1"/>
    </source>
</evidence>
<dbReference type="EMBL" id="VWXL01000097">
    <property type="protein sequence ID" value="MVB12528.1"/>
    <property type="molecule type" value="Genomic_DNA"/>
</dbReference>
<evidence type="ECO:0008006" key="7">
    <source>
        <dbReference type="Google" id="ProtNLM"/>
    </source>
</evidence>
<protein>
    <recommendedName>
        <fullName evidence="7">DUF4352 domain-containing protein</fullName>
    </recommendedName>
</protein>
<dbReference type="AlphaFoldDB" id="A0A6N8I3K1"/>
<reference evidence="3 5" key="1">
    <citation type="submission" date="2019-09" db="EMBL/GenBank/DDBJ databases">
        <title>Genome sequence of Clostridium sp. EA1.</title>
        <authorList>
            <person name="Poehlein A."/>
            <person name="Bengelsdorf F.R."/>
            <person name="Daniel R."/>
        </authorList>
    </citation>
    <scope>NUCLEOTIDE SEQUENCE [LARGE SCALE GENOMIC DNA]</scope>
    <source>
        <strain evidence="3 5">EA1</strain>
    </source>
</reference>
<dbReference type="InterPro" id="IPR029050">
    <property type="entry name" value="Immunoprotect_excell_Ig-like"/>
</dbReference>
<dbReference type="KEGG" id="cfem:HCR03_07415"/>
<sequence length="185" mass="21596">MKIKRKFLFLCVALMIACLYRIQFNNINHKYPPAQLISYAKDQTVSYDGFSLKVLSTEFFNENDLKKNNKELYENIYIENEEIKAIVVDIQITNNNKQNAEIDISDAWLQSNYWVNGIVMNAFVAINPAGTSLHPKLKSGETVRLKLPYTMIPAHFKEMDWNHVQNRKYDLILTFYPIKRALALN</sequence>
<dbReference type="PROSITE" id="PS51257">
    <property type="entry name" value="PROKAR_LIPOPROTEIN"/>
    <property type="match status" value="1"/>
</dbReference>
<reference evidence="4 6" key="2">
    <citation type="submission" date="2020-08" db="EMBL/GenBank/DDBJ databases">
        <title>The isolate Caproiciproducens sp. 7D4C2 produces n-caproate at mildly acidic conditions from hexoses: genome and rBOX comparison with related strains and chain-elongating bacteria.</title>
        <authorList>
            <person name="Esquivel-Elizondo S."/>
            <person name="Bagci C."/>
            <person name="Temovska M."/>
            <person name="Jeon B.S."/>
            <person name="Bessarab I."/>
            <person name="Williams R.B.H."/>
            <person name="Huson D.H."/>
            <person name="Angenent L.T."/>
        </authorList>
    </citation>
    <scope>NUCLEOTIDE SEQUENCE [LARGE SCALE GENOMIC DNA]</scope>
    <source>
        <strain evidence="4 6">7D4C2</strain>
    </source>
</reference>
<evidence type="ECO:0000313" key="6">
    <source>
        <dbReference type="Proteomes" id="UP000515909"/>
    </source>
</evidence>
<feature type="chain" id="PRO_5038251970" description="DUF4352 domain-containing protein" evidence="2">
    <location>
        <begin position="26"/>
        <end position="185"/>
    </location>
</feature>
<dbReference type="RefSeq" id="WP_066647509.1">
    <property type="nucleotide sequence ID" value="NZ_CP060286.1"/>
</dbReference>
<evidence type="ECO:0000256" key="1">
    <source>
        <dbReference type="ARBA" id="ARBA00022729"/>
    </source>
</evidence>
<dbReference type="Proteomes" id="UP000515909">
    <property type="component" value="Chromosome"/>
</dbReference>
<dbReference type="Proteomes" id="UP000469440">
    <property type="component" value="Unassembled WGS sequence"/>
</dbReference>
<organism evidence="3 5">
    <name type="scientific">Caproicibacter fermentans</name>
    <dbReference type="NCBI Taxonomy" id="2576756"/>
    <lineage>
        <taxon>Bacteria</taxon>
        <taxon>Bacillati</taxon>
        <taxon>Bacillota</taxon>
        <taxon>Clostridia</taxon>
        <taxon>Eubacteriales</taxon>
        <taxon>Acutalibacteraceae</taxon>
        <taxon>Caproicibacter</taxon>
    </lineage>
</organism>
<accession>A0A7G8TEK6</accession>
<accession>A0A6N8I3K1</accession>
<evidence type="ECO:0000313" key="3">
    <source>
        <dbReference type="EMBL" id="MVB12528.1"/>
    </source>
</evidence>
<dbReference type="InterPro" id="IPR032209">
    <property type="entry name" value="DUF5028"/>
</dbReference>
<dbReference type="Gene3D" id="2.60.40.1240">
    <property type="match status" value="1"/>
</dbReference>
<dbReference type="Pfam" id="PF16431">
    <property type="entry name" value="DUF5028"/>
    <property type="match status" value="1"/>
</dbReference>
<dbReference type="EMBL" id="CP060286">
    <property type="protein sequence ID" value="QNK42047.1"/>
    <property type="molecule type" value="Genomic_DNA"/>
</dbReference>
<feature type="signal peptide" evidence="2">
    <location>
        <begin position="1"/>
        <end position="25"/>
    </location>
</feature>
<gene>
    <name evidence="3" type="ORF">CAFE_32680</name>
    <name evidence="4" type="ORF">HCR03_07415</name>
</gene>
<name>A0A6N8I3K1_9FIRM</name>
<evidence type="ECO:0000256" key="2">
    <source>
        <dbReference type="SAM" id="SignalP"/>
    </source>
</evidence>
<dbReference type="OrthoDB" id="2060232at2"/>
<evidence type="ECO:0000313" key="5">
    <source>
        <dbReference type="Proteomes" id="UP000469440"/>
    </source>
</evidence>
<proteinExistence type="predicted"/>
<keyword evidence="1 2" id="KW-0732">Signal</keyword>